<dbReference type="Proteomes" id="UP000728185">
    <property type="component" value="Unassembled WGS sequence"/>
</dbReference>
<feature type="region of interest" description="Disordered" evidence="1">
    <location>
        <begin position="149"/>
        <end position="178"/>
    </location>
</feature>
<feature type="compositionally biased region" description="Polar residues" evidence="1">
    <location>
        <begin position="478"/>
        <end position="487"/>
    </location>
</feature>
<feature type="compositionally biased region" description="Low complexity" evidence="1">
    <location>
        <begin position="830"/>
        <end position="852"/>
    </location>
</feature>
<comment type="caution">
    <text evidence="2">The sequence shown here is derived from an EMBL/GenBank/DDBJ whole genome shotgun (WGS) entry which is preliminary data.</text>
</comment>
<feature type="region of interest" description="Disordered" evidence="1">
    <location>
        <begin position="830"/>
        <end position="853"/>
    </location>
</feature>
<feature type="compositionally biased region" description="Basic residues" evidence="1">
    <location>
        <begin position="546"/>
        <end position="562"/>
    </location>
</feature>
<sequence length="1078" mass="119178">MVQPSSTRLNTQCLKVVKSTVATDETPTCQRRRRRGRKHLQPKTEIYCNPTDSVELVLRNERAEQRRERSRLAAQIRRNRESQNLMLLQNALPISADVLGLHGLMTEAGDLLSLFAQDEDPVLAEELLMLLDSCDPEFEFNSNRNQQHLQIPQTEQQPGIKRHTKNTTTPESPPAPGTASAINLEKSDIIRITGHTLFLLNHISQYLGSTATPTLSLQSQSLYGLVIDLSDLRIVYATPALADCIRWTWITLLGNSLHNVLRPNWVRSSDAGHHCSTSSEHSQSKRKTRNTSVEVRAHHCDSGQDRNGIPQSTRSPTPAPSASHDSSFSIGLCSFSGQPFRFPDLFQIERRVCIDSASCRTLLAGLLDQIDPTGGDKLRPKKKTNIRSHSESIVLPNSEALANPFLTTNGLISSSHLGDISNSKQVFHCWYSAILKSASEQHPKSLHTNIQSRSSKQNEDAGQVVHRSSSETEAAHQSEGTTESSSVAEYRKQNGAECLNHDLLFCLLQPIPDFHTCKSSDMAAVGGHRETSSIDVNSRSRDPRATRRRKPGRRRTTVRTKRNSCLESLTKNGNSLFQTTSVETDEEYDTAEYEVITQLSQNELSSLNSEANTLPPCPCTTCALNFQPDTMAYCQMRLDGTGKILSMNGRLDKSNSSPDLIGYSFISLVHLDDLEHVLGSVQNVLQNRSMAWTPIYRLSFQTPSSNSRPIVRTFLWVRSLLEYMNDTEACLLIWHQPVGISHDQAEWNGIILDGYFTHLVPHEDVSQLPAKSSINVTISLVANGKADKYSSSYSSDQTNLNATSSPMSSELKTLSSVIENGTFTTNKYANSSASASASPPGHSAAPSPAQPSGLRTLRIIQMPEEKRWTVEISSTIVPNHFDADVIPPDGHGSSMRTPCLPLPIQTTCRRNTGAARPRRGRKGAQTTYNSACSQTWNGHDNRASFLHHQTNSSGWFDANMSPMLTVYSVARKNKRKIPILLHKRPNLPRIVHRPMPHLVCLPQRERPTSSFSVTSVENALSDLSYGSSTSACPSPLGGIGPGLLLSSGRDSTPLLPLLDEKLPSCNELKSPEHWNRVG</sequence>
<evidence type="ECO:0000256" key="1">
    <source>
        <dbReference type="SAM" id="MobiDB-lite"/>
    </source>
</evidence>
<name>A0A8E0S003_9TREM</name>
<gene>
    <name evidence="2" type="ORF">FBUS_00414</name>
</gene>
<feature type="compositionally biased region" description="Basic and acidic residues" evidence="1">
    <location>
        <begin position="527"/>
        <end position="545"/>
    </location>
</feature>
<evidence type="ECO:0000313" key="3">
    <source>
        <dbReference type="Proteomes" id="UP000728185"/>
    </source>
</evidence>
<reference evidence="2" key="1">
    <citation type="submission" date="2019-05" db="EMBL/GenBank/DDBJ databases">
        <title>Annotation for the trematode Fasciolopsis buski.</title>
        <authorList>
            <person name="Choi Y.-J."/>
        </authorList>
    </citation>
    <scope>NUCLEOTIDE SEQUENCE</scope>
    <source>
        <strain evidence="2">HT</strain>
        <tissue evidence="2">Whole worm</tissue>
    </source>
</reference>
<proteinExistence type="predicted"/>
<organism evidence="2 3">
    <name type="scientific">Fasciolopsis buskii</name>
    <dbReference type="NCBI Taxonomy" id="27845"/>
    <lineage>
        <taxon>Eukaryota</taxon>
        <taxon>Metazoa</taxon>
        <taxon>Spiralia</taxon>
        <taxon>Lophotrochozoa</taxon>
        <taxon>Platyhelminthes</taxon>
        <taxon>Trematoda</taxon>
        <taxon>Digenea</taxon>
        <taxon>Plagiorchiida</taxon>
        <taxon>Echinostomata</taxon>
        <taxon>Echinostomatoidea</taxon>
        <taxon>Fasciolidae</taxon>
        <taxon>Fasciolopsis</taxon>
    </lineage>
</organism>
<feature type="compositionally biased region" description="Polar residues" evidence="1">
    <location>
        <begin position="446"/>
        <end position="455"/>
    </location>
</feature>
<feature type="region of interest" description="Disordered" evidence="1">
    <location>
        <begin position="272"/>
        <end position="323"/>
    </location>
</feature>
<keyword evidence="3" id="KW-1185">Reference proteome</keyword>
<accession>A0A8E0S003</accession>
<dbReference type="OrthoDB" id="6288634at2759"/>
<feature type="region of interest" description="Disordered" evidence="1">
    <location>
        <begin position="442"/>
        <end position="488"/>
    </location>
</feature>
<feature type="compositionally biased region" description="Basic and acidic residues" evidence="1">
    <location>
        <begin position="295"/>
        <end position="304"/>
    </location>
</feature>
<protein>
    <submittedName>
        <fullName evidence="2">Uncharacterized protein</fullName>
    </submittedName>
</protein>
<evidence type="ECO:0000313" key="2">
    <source>
        <dbReference type="EMBL" id="KAA0197977.1"/>
    </source>
</evidence>
<feature type="region of interest" description="Disordered" evidence="1">
    <location>
        <begin position="525"/>
        <end position="562"/>
    </location>
</feature>
<feature type="compositionally biased region" description="Low complexity" evidence="1">
    <location>
        <begin position="310"/>
        <end position="323"/>
    </location>
</feature>
<dbReference type="AlphaFoldDB" id="A0A8E0S003"/>
<dbReference type="EMBL" id="LUCM01002015">
    <property type="protein sequence ID" value="KAA0197977.1"/>
    <property type="molecule type" value="Genomic_DNA"/>
</dbReference>